<dbReference type="Gene3D" id="3.90.550.10">
    <property type="entry name" value="Spore Coat Polysaccharide Biosynthesis Protein SpsA, Chain A"/>
    <property type="match status" value="1"/>
</dbReference>
<evidence type="ECO:0000313" key="2">
    <source>
        <dbReference type="EMBL" id="GGG67258.1"/>
    </source>
</evidence>
<dbReference type="OrthoDB" id="199095at2"/>
<dbReference type="Proteomes" id="UP000658202">
    <property type="component" value="Unassembled WGS sequence"/>
</dbReference>
<reference evidence="2" key="1">
    <citation type="journal article" date="2014" name="Int. J. Syst. Evol. Microbiol.">
        <title>Complete genome of a new Firmicutes species belonging to the dominant human colonic microbiota ('Ruminococcus bicirculans') reveals two chromosomes and a selective capacity to utilize plant glucans.</title>
        <authorList>
            <consortium name="NISC Comparative Sequencing Program"/>
            <person name="Wegmann U."/>
            <person name="Louis P."/>
            <person name="Goesmann A."/>
            <person name="Henrissat B."/>
            <person name="Duncan S.H."/>
            <person name="Flint H.J."/>
        </authorList>
    </citation>
    <scope>NUCLEOTIDE SEQUENCE</scope>
    <source>
        <strain evidence="2">CCM 8490</strain>
    </source>
</reference>
<dbReference type="PANTHER" id="PTHR22916:SF3">
    <property type="entry name" value="UDP-GLCNAC:BETAGAL BETA-1,3-N-ACETYLGLUCOSAMINYLTRANSFERASE-LIKE PROTEIN 1"/>
    <property type="match status" value="1"/>
</dbReference>
<comment type="caution">
    <text evidence="3">The sequence shown here is derived from an EMBL/GenBank/DDBJ whole genome shotgun (WGS) entry which is preliminary data.</text>
</comment>
<sequence>MTVSISCITYNHAPYIRQCLDGFLMQQCNFDFEILIHDDASTDGTQDIIREYQQKYPLIIKPILQTENQYSKGVRGINFKFNFPRAKGQLIALCEGDDYWTDPLKLQKQVDFLKENPDYTLVAGGFKSKDVTTGKEIIDLKDGSLFPDNSEKGFDITLDRFFSEWYTKTLTLVFRKDAVDLNVLKKYEFARDVHLNYHLLKNGRGYYMKSILGVYQKHEGGIFSPLEKKSLKLTHYKVFQDLYKYNKTSDMKSRLFYSMIGCSGYDNKIMLNAFKYISNITQFKVYVFYLKKQYL</sequence>
<dbReference type="AlphaFoldDB" id="A0A420CIM9"/>
<evidence type="ECO:0000313" key="5">
    <source>
        <dbReference type="Proteomes" id="UP000658202"/>
    </source>
</evidence>
<name>A0A420CIM9_9FLAO</name>
<dbReference type="PANTHER" id="PTHR22916">
    <property type="entry name" value="GLYCOSYLTRANSFERASE"/>
    <property type="match status" value="1"/>
</dbReference>
<evidence type="ECO:0000313" key="4">
    <source>
        <dbReference type="Proteomes" id="UP000285906"/>
    </source>
</evidence>
<dbReference type="EMBL" id="RAQH01000013">
    <property type="protein sequence ID" value="RKE78379.1"/>
    <property type="molecule type" value="Genomic_DNA"/>
</dbReference>
<proteinExistence type="predicted"/>
<keyword evidence="5" id="KW-1185">Reference proteome</keyword>
<keyword evidence="3" id="KW-0808">Transferase</keyword>
<accession>A0A420CIM9</accession>
<dbReference type="RefSeq" id="WP_120215019.1">
    <property type="nucleotide sequence ID" value="NZ_BMCW01000010.1"/>
</dbReference>
<dbReference type="InterPro" id="IPR029044">
    <property type="entry name" value="Nucleotide-diphossugar_trans"/>
</dbReference>
<dbReference type="Pfam" id="PF00535">
    <property type="entry name" value="Glycos_transf_2"/>
    <property type="match status" value="1"/>
</dbReference>
<feature type="domain" description="Glycosyltransferase 2-like" evidence="1">
    <location>
        <begin position="7"/>
        <end position="134"/>
    </location>
</feature>
<dbReference type="Proteomes" id="UP000285906">
    <property type="component" value="Unassembled WGS sequence"/>
</dbReference>
<organism evidence="3 4">
    <name type="scientific">Epilithonimonas arachidiradicis</name>
    <dbReference type="NCBI Taxonomy" id="1617282"/>
    <lineage>
        <taxon>Bacteria</taxon>
        <taxon>Pseudomonadati</taxon>
        <taxon>Bacteroidota</taxon>
        <taxon>Flavobacteriia</taxon>
        <taxon>Flavobacteriales</taxon>
        <taxon>Weeksellaceae</taxon>
        <taxon>Chryseobacterium group</taxon>
        <taxon>Epilithonimonas</taxon>
    </lineage>
</organism>
<dbReference type="GO" id="GO:0016758">
    <property type="term" value="F:hexosyltransferase activity"/>
    <property type="evidence" value="ECO:0007669"/>
    <property type="project" value="UniProtKB-ARBA"/>
</dbReference>
<evidence type="ECO:0000259" key="1">
    <source>
        <dbReference type="Pfam" id="PF00535"/>
    </source>
</evidence>
<dbReference type="InterPro" id="IPR001173">
    <property type="entry name" value="Glyco_trans_2-like"/>
</dbReference>
<gene>
    <name evidence="3" type="ORF">BXY58_3504</name>
    <name evidence="2" type="ORF">GCM10007332_32600</name>
</gene>
<protein>
    <submittedName>
        <fullName evidence="2">Glycosyl transferase</fullName>
    </submittedName>
    <submittedName>
        <fullName evidence="3">Glycosyltransferase involved in cell wall biosynthesis</fullName>
    </submittedName>
</protein>
<reference evidence="2" key="4">
    <citation type="submission" date="2024-05" db="EMBL/GenBank/DDBJ databases">
        <authorList>
            <person name="Sun Q."/>
            <person name="Sedlacek I."/>
        </authorList>
    </citation>
    <scope>NUCLEOTIDE SEQUENCE</scope>
    <source>
        <strain evidence="2">CCM 8490</strain>
    </source>
</reference>
<dbReference type="EMBL" id="BMCW01000010">
    <property type="protein sequence ID" value="GGG67258.1"/>
    <property type="molecule type" value="Genomic_DNA"/>
</dbReference>
<dbReference type="SUPFAM" id="SSF53448">
    <property type="entry name" value="Nucleotide-diphospho-sugar transferases"/>
    <property type="match status" value="1"/>
</dbReference>
<reference evidence="3 4" key="2">
    <citation type="submission" date="2018-09" db="EMBL/GenBank/DDBJ databases">
        <title>Genomic Encyclopedia of Archaeal and Bacterial Type Strains, Phase II (KMG-II): from individual species to whole genera.</title>
        <authorList>
            <person name="Goeker M."/>
        </authorList>
    </citation>
    <scope>NUCLEOTIDE SEQUENCE [LARGE SCALE GENOMIC DNA]</scope>
    <source>
        <strain evidence="3 4">DSM 27620</strain>
    </source>
</reference>
<evidence type="ECO:0000313" key="3">
    <source>
        <dbReference type="EMBL" id="RKE78379.1"/>
    </source>
</evidence>
<reference evidence="5" key="3">
    <citation type="journal article" date="2019" name="Int. J. Syst. Evol. Microbiol.">
        <title>The Global Catalogue of Microorganisms (GCM) 10K type strain sequencing project: providing services to taxonomists for standard genome sequencing and annotation.</title>
        <authorList>
            <consortium name="The Broad Institute Genomics Platform"/>
            <consortium name="The Broad Institute Genome Sequencing Center for Infectious Disease"/>
            <person name="Wu L."/>
            <person name="Ma J."/>
        </authorList>
    </citation>
    <scope>NUCLEOTIDE SEQUENCE [LARGE SCALE GENOMIC DNA]</scope>
    <source>
        <strain evidence="5">CCM 8490</strain>
    </source>
</reference>